<gene>
    <name evidence="1" type="ORF">CCMP2556_LOCUS22625</name>
</gene>
<keyword evidence="2" id="KW-1185">Reference proteome</keyword>
<accession>A0ABP0LTF4</accession>
<proteinExistence type="predicted"/>
<dbReference type="EMBL" id="CAXAMN010014113">
    <property type="protein sequence ID" value="CAK9042521.1"/>
    <property type="molecule type" value="Genomic_DNA"/>
</dbReference>
<comment type="caution">
    <text evidence="1">The sequence shown here is derived from an EMBL/GenBank/DDBJ whole genome shotgun (WGS) entry which is preliminary data.</text>
</comment>
<evidence type="ECO:0000313" key="2">
    <source>
        <dbReference type="Proteomes" id="UP001642484"/>
    </source>
</evidence>
<reference evidence="1 2" key="1">
    <citation type="submission" date="2024-02" db="EMBL/GenBank/DDBJ databases">
        <authorList>
            <person name="Chen Y."/>
            <person name="Shah S."/>
            <person name="Dougan E. K."/>
            <person name="Thang M."/>
            <person name="Chan C."/>
        </authorList>
    </citation>
    <scope>NUCLEOTIDE SEQUENCE [LARGE SCALE GENOMIC DNA]</scope>
</reference>
<dbReference type="Proteomes" id="UP001642484">
    <property type="component" value="Unassembled WGS sequence"/>
</dbReference>
<evidence type="ECO:0000313" key="1">
    <source>
        <dbReference type="EMBL" id="CAK9042521.1"/>
    </source>
</evidence>
<protein>
    <submittedName>
        <fullName evidence="1">Uncharacterized protein</fullName>
    </submittedName>
</protein>
<name>A0ABP0LTF4_9DINO</name>
<sequence length="181" mass="19887">MANDPSKFDQIWRAACEKEMLSWQSPTTLLKSLQMPLGPPEEGGPFYRAPACGDLVTVSGIRRRPELNGSQGEVVNTSPDEFGRITVKIVDTCGDSRKMKIQPFRLLPTSSSPALASMRLQDDRSSVRSISRQGSTSGRALGTAISCSAKSVSFFSRSWSGIFEDAPRKGRTCEGWARRLR</sequence>
<organism evidence="1 2">
    <name type="scientific">Durusdinium trenchii</name>
    <dbReference type="NCBI Taxonomy" id="1381693"/>
    <lineage>
        <taxon>Eukaryota</taxon>
        <taxon>Sar</taxon>
        <taxon>Alveolata</taxon>
        <taxon>Dinophyceae</taxon>
        <taxon>Suessiales</taxon>
        <taxon>Symbiodiniaceae</taxon>
        <taxon>Durusdinium</taxon>
    </lineage>
</organism>